<dbReference type="InterPro" id="IPR009351">
    <property type="entry name" value="AlkZ-like"/>
</dbReference>
<sequence length="377" mass="41929">MQTLTRRALNRATLDRQLLLRRADLTPLQAIEHLVGLQAQTPHTWYVGLWSRLTECRPEEVAALLTRRRAVRIALMRSTIHLVSADDALLLRPLVQPVLDRDLFTNHTHGRSMRGLDTGEVVAAGRELLNERPRTPGELAQLLAQRWPDRNPASLAYAVRNLLPVVQTPPRGVWGAGGRPVHAPLESWAGAPLRTDQPIDGMVLRYLAAFGPATVRDAQTWCGLTRLAEVLDRLRPRLVTFRDENGAELFDLPDAPRPDPQVSAPVRFLYDFDNLLLSHHDRSRVITDGLRRQNFKPHGPVPRLVLLDGFTAATWTFATAHGTATLTVHPFAPLSASDRDALTVEGSGLLDFLAAEASHEIRFTTPGHRDHSNPGSR</sequence>
<dbReference type="AlphaFoldDB" id="A0A243RJ45"/>
<dbReference type="Proteomes" id="UP000194761">
    <property type="component" value="Unassembled WGS sequence"/>
</dbReference>
<dbReference type="RefSeq" id="WP_086574949.1">
    <property type="nucleotide sequence ID" value="NZ_NGFP01000095.1"/>
</dbReference>
<protein>
    <recommendedName>
        <fullName evidence="3">Winged helix DNA-binding domain-containing protein</fullName>
    </recommendedName>
</protein>
<accession>A0A243RJ45</accession>
<dbReference type="Pfam" id="PF06224">
    <property type="entry name" value="AlkZ-like"/>
    <property type="match status" value="1"/>
</dbReference>
<name>A0A243RJ45_9ACTN</name>
<proteinExistence type="predicted"/>
<evidence type="ECO:0008006" key="3">
    <source>
        <dbReference type="Google" id="ProtNLM"/>
    </source>
</evidence>
<dbReference type="PANTHER" id="PTHR38479:SF2">
    <property type="entry name" value="WINGED HELIX DNA-BINDING DOMAIN-CONTAINING PROTEIN"/>
    <property type="match status" value="1"/>
</dbReference>
<comment type="caution">
    <text evidence="1">The sequence shown here is derived from an EMBL/GenBank/DDBJ whole genome shotgun (WGS) entry which is preliminary data.</text>
</comment>
<dbReference type="PANTHER" id="PTHR38479">
    <property type="entry name" value="LMO0824 PROTEIN"/>
    <property type="match status" value="1"/>
</dbReference>
<evidence type="ECO:0000313" key="2">
    <source>
        <dbReference type="Proteomes" id="UP000194761"/>
    </source>
</evidence>
<reference evidence="1 2" key="1">
    <citation type="submission" date="2017-05" db="EMBL/GenBank/DDBJ databases">
        <title>Biotechnological potential of actinobacteria isolated from South African environments.</title>
        <authorList>
            <person name="Le Roes-Hill M."/>
            <person name="Prins A."/>
            <person name="Durrell K.A."/>
        </authorList>
    </citation>
    <scope>NUCLEOTIDE SEQUENCE [LARGE SCALE GENOMIC DNA]</scope>
    <source>
        <strain evidence="1">M26</strain>
    </source>
</reference>
<gene>
    <name evidence="1" type="ORF">CA984_20940</name>
</gene>
<organism evidence="1 2">
    <name type="scientific">Streptosporangium minutum</name>
    <dbReference type="NCBI Taxonomy" id="569862"/>
    <lineage>
        <taxon>Bacteria</taxon>
        <taxon>Bacillati</taxon>
        <taxon>Actinomycetota</taxon>
        <taxon>Actinomycetes</taxon>
        <taxon>Streptosporangiales</taxon>
        <taxon>Streptosporangiaceae</taxon>
        <taxon>Streptosporangium</taxon>
    </lineage>
</organism>
<dbReference type="EMBL" id="NGFP01000095">
    <property type="protein sequence ID" value="OUC94842.1"/>
    <property type="molecule type" value="Genomic_DNA"/>
</dbReference>
<keyword evidence="2" id="KW-1185">Reference proteome</keyword>
<evidence type="ECO:0000313" key="1">
    <source>
        <dbReference type="EMBL" id="OUC94842.1"/>
    </source>
</evidence>